<dbReference type="AlphaFoldDB" id="A0A9P6PGK4"/>
<dbReference type="Proteomes" id="UP000726737">
    <property type="component" value="Unassembled WGS sequence"/>
</dbReference>
<accession>A0A9P6PGK4</accession>
<sequence length="278" mass="30165">MVHNSSTYTTLKIVAAFVFGHYGFINEVTDTWHDDPKSMMNFEGSWIAHSIFTVVGLAQVNLLRTEQDPEVRKKLLSRLFVIRDRMEHRANQFPTNHAAMFHLLEAEIADQEPDESKKDLKKTLSYELAAKCHLRHGLSTSARCLLANSCKGYQEWGTKGKVQWMYRTYPEMLGSPDEIENAVPSRGLFYRPSDVDCHLAGHPLGPNGTAGSNASSAVTGSATSGNVTSPWSTGSPKTIYSPNGYGNDAVSAAAAAIAKSCMATNIQGGSVSSASSTS</sequence>
<comment type="caution">
    <text evidence="2">The sequence shown here is derived from an EMBL/GenBank/DDBJ whole genome shotgun (WGS) entry which is preliminary data.</text>
</comment>
<dbReference type="EMBL" id="JAAAJA010001968">
    <property type="protein sequence ID" value="KAG0244947.1"/>
    <property type="molecule type" value="Genomic_DNA"/>
</dbReference>
<feature type="compositionally biased region" description="Low complexity" evidence="1">
    <location>
        <begin position="207"/>
        <end position="226"/>
    </location>
</feature>
<keyword evidence="3" id="KW-1185">Reference proteome</keyword>
<protein>
    <submittedName>
        <fullName evidence="2">Uncharacterized protein</fullName>
    </submittedName>
</protein>
<evidence type="ECO:0000313" key="2">
    <source>
        <dbReference type="EMBL" id="KAG0244947.1"/>
    </source>
</evidence>
<feature type="region of interest" description="Disordered" evidence="1">
    <location>
        <begin position="206"/>
        <end position="233"/>
    </location>
</feature>
<name>A0A9P6PGK4_9FUNG</name>
<evidence type="ECO:0000313" key="3">
    <source>
        <dbReference type="Proteomes" id="UP000726737"/>
    </source>
</evidence>
<dbReference type="OrthoDB" id="10599666at2759"/>
<organism evidence="2 3">
    <name type="scientific">Mortierella polycephala</name>
    <dbReference type="NCBI Taxonomy" id="41804"/>
    <lineage>
        <taxon>Eukaryota</taxon>
        <taxon>Fungi</taxon>
        <taxon>Fungi incertae sedis</taxon>
        <taxon>Mucoromycota</taxon>
        <taxon>Mortierellomycotina</taxon>
        <taxon>Mortierellomycetes</taxon>
        <taxon>Mortierellales</taxon>
        <taxon>Mortierellaceae</taxon>
        <taxon>Mortierella</taxon>
    </lineage>
</organism>
<feature type="non-terminal residue" evidence="2">
    <location>
        <position position="278"/>
    </location>
</feature>
<proteinExistence type="predicted"/>
<reference evidence="2" key="1">
    <citation type="journal article" date="2020" name="Fungal Divers.">
        <title>Resolving the Mortierellaceae phylogeny through synthesis of multi-gene phylogenetics and phylogenomics.</title>
        <authorList>
            <person name="Vandepol N."/>
            <person name="Liber J."/>
            <person name="Desiro A."/>
            <person name="Na H."/>
            <person name="Kennedy M."/>
            <person name="Barry K."/>
            <person name="Grigoriev I.V."/>
            <person name="Miller A.N."/>
            <person name="O'Donnell K."/>
            <person name="Stajich J.E."/>
            <person name="Bonito G."/>
        </authorList>
    </citation>
    <scope>NUCLEOTIDE SEQUENCE</scope>
    <source>
        <strain evidence="2">KOD948</strain>
    </source>
</reference>
<gene>
    <name evidence="2" type="ORF">BG011_002843</name>
</gene>
<evidence type="ECO:0000256" key="1">
    <source>
        <dbReference type="SAM" id="MobiDB-lite"/>
    </source>
</evidence>